<evidence type="ECO:0008006" key="4">
    <source>
        <dbReference type="Google" id="ProtNLM"/>
    </source>
</evidence>
<proteinExistence type="predicted"/>
<evidence type="ECO:0000313" key="3">
    <source>
        <dbReference type="Proteomes" id="UP001370758"/>
    </source>
</evidence>
<dbReference type="PROSITE" id="PS51257">
    <property type="entry name" value="PROKAR_LIPOPROTEIN"/>
    <property type="match status" value="1"/>
</dbReference>
<gene>
    <name evidence="2" type="ORF">TWF481_008815</name>
</gene>
<dbReference type="EMBL" id="JAVHJL010000005">
    <property type="protein sequence ID" value="KAK6503809.1"/>
    <property type="molecule type" value="Genomic_DNA"/>
</dbReference>
<accession>A0AAV9W8B0</accession>
<feature type="signal peptide" evidence="1">
    <location>
        <begin position="1"/>
        <end position="17"/>
    </location>
</feature>
<dbReference type="Proteomes" id="UP001370758">
    <property type="component" value="Unassembled WGS sequence"/>
</dbReference>
<keyword evidence="3" id="KW-1185">Reference proteome</keyword>
<keyword evidence="1" id="KW-0732">Signal</keyword>
<sequence>MARGVVILVLTCPICRAINERGGASGSNFMVGCNIRTVAGAINATNNIHAEKIVDGERGANTPVQLKDVVDRGIRHVCCQIKRSTWIWVRVGPAT</sequence>
<evidence type="ECO:0000313" key="2">
    <source>
        <dbReference type="EMBL" id="KAK6503809.1"/>
    </source>
</evidence>
<evidence type="ECO:0000256" key="1">
    <source>
        <dbReference type="SAM" id="SignalP"/>
    </source>
</evidence>
<protein>
    <recommendedName>
        <fullName evidence="4">Secreted protein</fullName>
    </recommendedName>
</protein>
<name>A0AAV9W8B0_9PEZI</name>
<comment type="caution">
    <text evidence="2">The sequence shown here is derived from an EMBL/GenBank/DDBJ whole genome shotgun (WGS) entry which is preliminary data.</text>
</comment>
<dbReference type="AlphaFoldDB" id="A0AAV9W8B0"/>
<feature type="chain" id="PRO_5043990251" description="Secreted protein" evidence="1">
    <location>
        <begin position="18"/>
        <end position="95"/>
    </location>
</feature>
<reference evidence="2 3" key="1">
    <citation type="submission" date="2023-08" db="EMBL/GenBank/DDBJ databases">
        <authorList>
            <person name="Palmer J.M."/>
        </authorList>
    </citation>
    <scope>NUCLEOTIDE SEQUENCE [LARGE SCALE GENOMIC DNA]</scope>
    <source>
        <strain evidence="2 3">TWF481</strain>
    </source>
</reference>
<organism evidence="2 3">
    <name type="scientific">Arthrobotrys musiformis</name>
    <dbReference type="NCBI Taxonomy" id="47236"/>
    <lineage>
        <taxon>Eukaryota</taxon>
        <taxon>Fungi</taxon>
        <taxon>Dikarya</taxon>
        <taxon>Ascomycota</taxon>
        <taxon>Pezizomycotina</taxon>
        <taxon>Orbiliomycetes</taxon>
        <taxon>Orbiliales</taxon>
        <taxon>Orbiliaceae</taxon>
        <taxon>Arthrobotrys</taxon>
    </lineage>
</organism>